<dbReference type="InterPro" id="IPR010982">
    <property type="entry name" value="Lambda_DNA-bd_dom_sf"/>
</dbReference>
<accession>H1DH73</accession>
<evidence type="ECO:0000256" key="3">
    <source>
        <dbReference type="ARBA" id="ARBA00023163"/>
    </source>
</evidence>
<dbReference type="Pfam" id="PF00532">
    <property type="entry name" value="Peripla_BP_1"/>
    <property type="match status" value="1"/>
</dbReference>
<dbReference type="GO" id="GO:0003700">
    <property type="term" value="F:DNA-binding transcription factor activity"/>
    <property type="evidence" value="ECO:0007669"/>
    <property type="project" value="TreeGrafter"/>
</dbReference>
<dbReference type="AlphaFoldDB" id="H1DH73"/>
<evidence type="ECO:0000313" key="5">
    <source>
        <dbReference type="EMBL" id="EHP47756.1"/>
    </source>
</evidence>
<keyword evidence="1" id="KW-0805">Transcription regulation</keyword>
<dbReference type="SUPFAM" id="SSF53822">
    <property type="entry name" value="Periplasmic binding protein-like I"/>
    <property type="match status" value="1"/>
</dbReference>
<dbReference type="PANTHER" id="PTHR30146">
    <property type="entry name" value="LACI-RELATED TRANSCRIPTIONAL REPRESSOR"/>
    <property type="match status" value="1"/>
</dbReference>
<reference evidence="5 6" key="1">
    <citation type="submission" date="2012-01" db="EMBL/GenBank/DDBJ databases">
        <title>The Genome Sequence of Odoribacter laneus YIT 12061.</title>
        <authorList>
            <consortium name="The Broad Institute Genome Sequencing Platform"/>
            <person name="Earl A."/>
            <person name="Ward D."/>
            <person name="Feldgarden M."/>
            <person name="Gevers D."/>
            <person name="Morotomi M."/>
            <person name="Young S.K."/>
            <person name="Zeng Q."/>
            <person name="Gargeya S."/>
            <person name="Fitzgerald M."/>
            <person name="Haas B."/>
            <person name="Abouelleil A."/>
            <person name="Alvarado L."/>
            <person name="Arachchi H.M."/>
            <person name="Berlin A."/>
            <person name="Chapman S.B."/>
            <person name="Gearin G."/>
            <person name="Goldberg J."/>
            <person name="Griggs A."/>
            <person name="Gujja S."/>
            <person name="Hansen M."/>
            <person name="Heiman D."/>
            <person name="Howarth C."/>
            <person name="Larimer J."/>
            <person name="Lui A."/>
            <person name="MacDonald P.J.P."/>
            <person name="McCowen C."/>
            <person name="Montmayeur A."/>
            <person name="Murphy C."/>
            <person name="Neiman D."/>
            <person name="Pearson M."/>
            <person name="Priest M."/>
            <person name="Roberts A."/>
            <person name="Saif S."/>
            <person name="Shea T."/>
            <person name="Sisk P."/>
            <person name="Stolte C."/>
            <person name="Sykes S."/>
            <person name="Wortman J."/>
            <person name="Nusbaum C."/>
            <person name="Birren B."/>
        </authorList>
    </citation>
    <scope>NUCLEOTIDE SEQUENCE [LARGE SCALE GENOMIC DNA]</scope>
    <source>
        <strain evidence="5 6">YIT 12061</strain>
    </source>
</reference>
<organism evidence="5 6">
    <name type="scientific">Odoribacter laneus YIT 12061</name>
    <dbReference type="NCBI Taxonomy" id="742817"/>
    <lineage>
        <taxon>Bacteria</taxon>
        <taxon>Pseudomonadati</taxon>
        <taxon>Bacteroidota</taxon>
        <taxon>Bacteroidia</taxon>
        <taxon>Bacteroidales</taxon>
        <taxon>Odoribacteraceae</taxon>
        <taxon>Odoribacter</taxon>
    </lineage>
</organism>
<evidence type="ECO:0000313" key="6">
    <source>
        <dbReference type="Proteomes" id="UP000004892"/>
    </source>
</evidence>
<dbReference type="Proteomes" id="UP000004892">
    <property type="component" value="Unassembled WGS sequence"/>
</dbReference>
<sequence length="340" mass="38188">MELKRKKVSIYDIARVLNISGSTVSRALQDHPAISTEMKALVKKTAKEMNYKPNTMAVNLKRGKCNTIGVIVPNINRNFFASAIEGIEEEVNKMGYDVLICQSQDQYEKEKKVIGSLSQGKVDGVIASIAAGTRDYAHFNSLEEYGIPLVLFDRVAEGINAGTVTVDDYRGAYRVVKHLCAQGKRRIFHYAGFQHVSVWRNRYKGYVDALKEYGIEPEKEWVFVGNITREEGEATARKILRMKNRPDALFCTSDFVALGAMLEFLKNGVRIPEEMAICGFANEPFDELLRPSLSSVDQFSKKMGQQAARMLLDRLNGESWVNIILDPELIVRESSGMITS</sequence>
<dbReference type="Gene3D" id="1.10.260.40">
    <property type="entry name" value="lambda repressor-like DNA-binding domains"/>
    <property type="match status" value="1"/>
</dbReference>
<dbReference type="RefSeq" id="WP_009136757.1">
    <property type="nucleotide sequence ID" value="NZ_JH594596.1"/>
</dbReference>
<feature type="domain" description="HTH lacI-type" evidence="4">
    <location>
        <begin position="8"/>
        <end position="62"/>
    </location>
</feature>
<proteinExistence type="predicted"/>
<dbReference type="GO" id="GO:0000976">
    <property type="term" value="F:transcription cis-regulatory region binding"/>
    <property type="evidence" value="ECO:0007669"/>
    <property type="project" value="TreeGrafter"/>
</dbReference>
<dbReference type="PROSITE" id="PS50932">
    <property type="entry name" value="HTH_LACI_2"/>
    <property type="match status" value="1"/>
</dbReference>
<keyword evidence="2" id="KW-0238">DNA-binding</keyword>
<dbReference type="SUPFAM" id="SSF47413">
    <property type="entry name" value="lambda repressor-like DNA-binding domains"/>
    <property type="match status" value="1"/>
</dbReference>
<dbReference type="InterPro" id="IPR000843">
    <property type="entry name" value="HTH_LacI"/>
</dbReference>
<name>H1DH73_9BACT</name>
<dbReference type="HOGENOM" id="CLU_037628_6_0_10"/>
<protein>
    <recommendedName>
        <fullName evidence="4">HTH lacI-type domain-containing protein</fullName>
    </recommendedName>
</protein>
<dbReference type="GeneID" id="98069176"/>
<keyword evidence="6" id="KW-1185">Reference proteome</keyword>
<dbReference type="PATRIC" id="fig|742817.3.peg.1716"/>
<dbReference type="PANTHER" id="PTHR30146:SF109">
    <property type="entry name" value="HTH-TYPE TRANSCRIPTIONAL REGULATOR GALS"/>
    <property type="match status" value="1"/>
</dbReference>
<dbReference type="CDD" id="cd01392">
    <property type="entry name" value="HTH_LacI"/>
    <property type="match status" value="1"/>
</dbReference>
<dbReference type="STRING" id="742817.HMPREF9449_01609"/>
<dbReference type="InterPro" id="IPR001761">
    <property type="entry name" value="Peripla_BP/Lac1_sug-bd_dom"/>
</dbReference>
<dbReference type="InterPro" id="IPR028082">
    <property type="entry name" value="Peripla_BP_I"/>
</dbReference>
<dbReference type="SMART" id="SM00354">
    <property type="entry name" value="HTH_LACI"/>
    <property type="match status" value="1"/>
</dbReference>
<dbReference type="EMBL" id="ADMC01000022">
    <property type="protein sequence ID" value="EHP47756.1"/>
    <property type="molecule type" value="Genomic_DNA"/>
</dbReference>
<comment type="caution">
    <text evidence="5">The sequence shown here is derived from an EMBL/GenBank/DDBJ whole genome shotgun (WGS) entry which is preliminary data.</text>
</comment>
<dbReference type="eggNOG" id="COG1609">
    <property type="taxonomic scope" value="Bacteria"/>
</dbReference>
<gene>
    <name evidence="5" type="ORF">HMPREF9449_01609</name>
</gene>
<evidence type="ECO:0000259" key="4">
    <source>
        <dbReference type="PROSITE" id="PS50932"/>
    </source>
</evidence>
<dbReference type="CDD" id="cd06267">
    <property type="entry name" value="PBP1_LacI_sugar_binding-like"/>
    <property type="match status" value="1"/>
</dbReference>
<keyword evidence="3" id="KW-0804">Transcription</keyword>
<dbReference type="Gene3D" id="3.40.50.2300">
    <property type="match status" value="2"/>
</dbReference>
<dbReference type="Pfam" id="PF00356">
    <property type="entry name" value="LacI"/>
    <property type="match status" value="1"/>
</dbReference>
<evidence type="ECO:0000256" key="1">
    <source>
        <dbReference type="ARBA" id="ARBA00023015"/>
    </source>
</evidence>
<evidence type="ECO:0000256" key="2">
    <source>
        <dbReference type="ARBA" id="ARBA00023125"/>
    </source>
</evidence>